<dbReference type="Proteomes" id="UP000619260">
    <property type="component" value="Unassembled WGS sequence"/>
</dbReference>
<name>A0A8J3YJK0_9ACTN</name>
<dbReference type="InterPro" id="IPR025643">
    <property type="entry name" value="R2K_3"/>
</dbReference>
<evidence type="ECO:0000313" key="2">
    <source>
        <dbReference type="EMBL" id="GIJ46321.1"/>
    </source>
</evidence>
<dbReference type="EMBL" id="BOPF01000010">
    <property type="protein sequence ID" value="GIJ46321.1"/>
    <property type="molecule type" value="Genomic_DNA"/>
</dbReference>
<dbReference type="Pfam" id="PF14243">
    <property type="entry name" value="R2K_3"/>
    <property type="match status" value="1"/>
</dbReference>
<dbReference type="AlphaFoldDB" id="A0A8J3YJK0"/>
<feature type="domain" description="ATP-grasp" evidence="1">
    <location>
        <begin position="135"/>
        <end position="278"/>
    </location>
</feature>
<comment type="caution">
    <text evidence="2">The sequence shown here is derived from an EMBL/GenBank/DDBJ whole genome shotgun (WGS) entry which is preliminary data.</text>
</comment>
<keyword evidence="3" id="KW-1185">Reference proteome</keyword>
<accession>A0A8J3YJK0</accession>
<proteinExistence type="predicted"/>
<evidence type="ECO:0000313" key="3">
    <source>
        <dbReference type="Proteomes" id="UP000619260"/>
    </source>
</evidence>
<organism evidence="2 3">
    <name type="scientific">Virgisporangium aliadipatigenens</name>
    <dbReference type="NCBI Taxonomy" id="741659"/>
    <lineage>
        <taxon>Bacteria</taxon>
        <taxon>Bacillati</taxon>
        <taxon>Actinomycetota</taxon>
        <taxon>Actinomycetes</taxon>
        <taxon>Micromonosporales</taxon>
        <taxon>Micromonosporaceae</taxon>
        <taxon>Virgisporangium</taxon>
    </lineage>
</organism>
<sequence>MLFCADPLRPRSPDAHFAREAEAVAAFDGTVALVDHDALLRGDAAAAVRRVPEGLGPAWYRGWMIPSARYAQLEEALHGRGAALVVTAEEYRRAHEFPGWYEIFVDVTPASVWLPTRPGVPPTPAALAAATAAIGGGPGIVKDYVKSRKHEWDEACYIPNLFDVAALHAVVSTFVERQEEDLAGGVVLRRFEPYLRRPGHADEIRVWWFDGAPMLVTAHPDAPGEVGAPDLTRIAPPVARLGCQLVTTDLALRADGRWRVVEVGDGQVSDLPRETDPSLLLERLVRSDDPIA</sequence>
<reference evidence="2" key="1">
    <citation type="submission" date="2021-01" db="EMBL/GenBank/DDBJ databases">
        <title>Whole genome shotgun sequence of Virgisporangium aliadipatigenens NBRC 105644.</title>
        <authorList>
            <person name="Komaki H."/>
            <person name="Tamura T."/>
        </authorList>
    </citation>
    <scope>NUCLEOTIDE SEQUENCE</scope>
    <source>
        <strain evidence="2">NBRC 105644</strain>
    </source>
</reference>
<gene>
    <name evidence="2" type="ORF">Val02_32070</name>
</gene>
<protein>
    <recommendedName>
        <fullName evidence="1">ATP-grasp domain-containing protein</fullName>
    </recommendedName>
</protein>
<evidence type="ECO:0000259" key="1">
    <source>
        <dbReference type="Pfam" id="PF14243"/>
    </source>
</evidence>